<keyword evidence="3" id="KW-1185">Reference proteome</keyword>
<comment type="caution">
    <text evidence="2">The sequence shown here is derived from an EMBL/GenBank/DDBJ whole genome shotgun (WGS) entry which is preliminary data.</text>
</comment>
<keyword evidence="1" id="KW-0812">Transmembrane</keyword>
<feature type="transmembrane region" description="Helical" evidence="1">
    <location>
        <begin position="132"/>
        <end position="152"/>
    </location>
</feature>
<dbReference type="RefSeq" id="XP_026599231.1">
    <property type="nucleotide sequence ID" value="XM_026752169.1"/>
</dbReference>
<evidence type="ECO:0000256" key="1">
    <source>
        <dbReference type="SAM" id="Phobius"/>
    </source>
</evidence>
<protein>
    <submittedName>
        <fullName evidence="2">Uncharacterized protein</fullName>
    </submittedName>
</protein>
<keyword evidence="1" id="KW-1133">Transmembrane helix</keyword>
<dbReference type="AlphaFoldDB" id="A0A3D8QMM1"/>
<evidence type="ECO:0000313" key="3">
    <source>
        <dbReference type="Proteomes" id="UP000256690"/>
    </source>
</evidence>
<dbReference type="Proteomes" id="UP000256690">
    <property type="component" value="Unassembled WGS sequence"/>
</dbReference>
<accession>A0A3D8QMM1</accession>
<dbReference type="EMBL" id="PVWQ01000015">
    <property type="protein sequence ID" value="RDW63042.1"/>
    <property type="molecule type" value="Genomic_DNA"/>
</dbReference>
<gene>
    <name evidence="2" type="ORF">DSM5745_10153</name>
</gene>
<reference evidence="2 3" key="1">
    <citation type="journal article" date="2018" name="IMA Fungus">
        <title>IMA Genome-F 9: Draft genome sequence of Annulohypoxylon stygium, Aspergillus mulundensis, Berkeleyomyces basicola (syn. Thielaviopsis basicola), Ceratocystis smalleyi, two Cercospora beticola strains, Coleophoma cylindrospora, Fusarium fracticaudum, Phialophora cf. hyalina, and Morchella septimelata.</title>
        <authorList>
            <person name="Wingfield B.D."/>
            <person name="Bills G.F."/>
            <person name="Dong Y."/>
            <person name="Huang W."/>
            <person name="Nel W.J."/>
            <person name="Swalarsk-Parry B.S."/>
            <person name="Vaghefi N."/>
            <person name="Wilken P.M."/>
            <person name="An Z."/>
            <person name="de Beer Z.W."/>
            <person name="De Vos L."/>
            <person name="Chen L."/>
            <person name="Duong T.A."/>
            <person name="Gao Y."/>
            <person name="Hammerbacher A."/>
            <person name="Kikkert J.R."/>
            <person name="Li Y."/>
            <person name="Li H."/>
            <person name="Li K."/>
            <person name="Li Q."/>
            <person name="Liu X."/>
            <person name="Ma X."/>
            <person name="Naidoo K."/>
            <person name="Pethybridge S.J."/>
            <person name="Sun J."/>
            <person name="Steenkamp E.T."/>
            <person name="van der Nest M.A."/>
            <person name="van Wyk S."/>
            <person name="Wingfield M.J."/>
            <person name="Xiong C."/>
            <person name="Yue Q."/>
            <person name="Zhang X."/>
        </authorList>
    </citation>
    <scope>NUCLEOTIDE SEQUENCE [LARGE SCALE GENOMIC DNA]</scope>
    <source>
        <strain evidence="2 3">DSM 5745</strain>
    </source>
</reference>
<dbReference type="OrthoDB" id="10616084at2759"/>
<name>A0A3D8QMM1_9EURO</name>
<evidence type="ECO:0000313" key="2">
    <source>
        <dbReference type="EMBL" id="RDW63042.1"/>
    </source>
</evidence>
<proteinExistence type="predicted"/>
<sequence>MAATKTPCSFLPTPTAYIPELHGSPATIPAYSDCDSYCLPQGQSVGDLARCLVEGSAEPAQVRYNVDVDAGATSINSLIISSGASAAKTSSEGPSTPTAMPATETGDVQSKFTEKEMETELETRMNGGEMQINSVSVTTAILLALMVFGGAVRPPAVP</sequence>
<dbReference type="GeneID" id="38120523"/>
<organism evidence="2 3">
    <name type="scientific">Aspergillus mulundensis</name>
    <dbReference type="NCBI Taxonomy" id="1810919"/>
    <lineage>
        <taxon>Eukaryota</taxon>
        <taxon>Fungi</taxon>
        <taxon>Dikarya</taxon>
        <taxon>Ascomycota</taxon>
        <taxon>Pezizomycotina</taxon>
        <taxon>Eurotiomycetes</taxon>
        <taxon>Eurotiomycetidae</taxon>
        <taxon>Eurotiales</taxon>
        <taxon>Aspergillaceae</taxon>
        <taxon>Aspergillus</taxon>
        <taxon>Aspergillus subgen. Nidulantes</taxon>
    </lineage>
</organism>
<keyword evidence="1" id="KW-0472">Membrane</keyword>